<dbReference type="PROSITE" id="PS50206">
    <property type="entry name" value="RHODANESE_3"/>
    <property type="match status" value="1"/>
</dbReference>
<dbReference type="Gene3D" id="3.40.250.10">
    <property type="entry name" value="Rhodanese-like domain"/>
    <property type="match status" value="1"/>
</dbReference>
<sequence>MPLVTVAELREELGDAHAGAVRLLDVRWSLAQPDGKPAYLDAHLPGAVYVDLDTEPRGAR</sequence>
<name>A0ABQ6IGI4_9MICO</name>
<evidence type="ECO:0000313" key="3">
    <source>
        <dbReference type="Proteomes" id="UP001157125"/>
    </source>
</evidence>
<evidence type="ECO:0000313" key="2">
    <source>
        <dbReference type="EMBL" id="GMA36984.1"/>
    </source>
</evidence>
<accession>A0ABQ6IGI4</accession>
<dbReference type="Proteomes" id="UP001157125">
    <property type="component" value="Unassembled WGS sequence"/>
</dbReference>
<proteinExistence type="predicted"/>
<comment type="caution">
    <text evidence="2">The sequence shown here is derived from an EMBL/GenBank/DDBJ whole genome shotgun (WGS) entry which is preliminary data.</text>
</comment>
<dbReference type="InterPro" id="IPR036873">
    <property type="entry name" value="Rhodanese-like_dom_sf"/>
</dbReference>
<dbReference type="EMBL" id="BSUN01000001">
    <property type="protein sequence ID" value="GMA36984.1"/>
    <property type="molecule type" value="Genomic_DNA"/>
</dbReference>
<reference evidence="3" key="1">
    <citation type="journal article" date="2019" name="Int. J. Syst. Evol. Microbiol.">
        <title>The Global Catalogue of Microorganisms (GCM) 10K type strain sequencing project: providing services to taxonomists for standard genome sequencing and annotation.</title>
        <authorList>
            <consortium name="The Broad Institute Genomics Platform"/>
            <consortium name="The Broad Institute Genome Sequencing Center for Infectious Disease"/>
            <person name="Wu L."/>
            <person name="Ma J."/>
        </authorList>
    </citation>
    <scope>NUCLEOTIDE SEQUENCE [LARGE SCALE GENOMIC DNA]</scope>
    <source>
        <strain evidence="3">NBRC 112299</strain>
    </source>
</reference>
<dbReference type="InterPro" id="IPR001307">
    <property type="entry name" value="Thiosulphate_STrfase_CS"/>
</dbReference>
<dbReference type="InterPro" id="IPR001763">
    <property type="entry name" value="Rhodanese-like_dom"/>
</dbReference>
<evidence type="ECO:0000259" key="1">
    <source>
        <dbReference type="PROSITE" id="PS50206"/>
    </source>
</evidence>
<gene>
    <name evidence="2" type="ORF">GCM10025876_31880</name>
</gene>
<dbReference type="SUPFAM" id="SSF52821">
    <property type="entry name" value="Rhodanese/Cell cycle control phosphatase"/>
    <property type="match status" value="1"/>
</dbReference>
<feature type="domain" description="Rhodanese" evidence="1">
    <location>
        <begin position="17"/>
        <end position="54"/>
    </location>
</feature>
<dbReference type="PROSITE" id="PS00380">
    <property type="entry name" value="RHODANESE_1"/>
    <property type="match status" value="1"/>
</dbReference>
<organism evidence="2 3">
    <name type="scientific">Demequina litorisediminis</name>
    <dbReference type="NCBI Taxonomy" id="1849022"/>
    <lineage>
        <taxon>Bacteria</taxon>
        <taxon>Bacillati</taxon>
        <taxon>Actinomycetota</taxon>
        <taxon>Actinomycetes</taxon>
        <taxon>Micrococcales</taxon>
        <taxon>Demequinaceae</taxon>
        <taxon>Demequina</taxon>
    </lineage>
</organism>
<protein>
    <recommendedName>
        <fullName evidence="1">Rhodanese domain-containing protein</fullName>
    </recommendedName>
</protein>
<keyword evidence="3" id="KW-1185">Reference proteome</keyword>